<reference evidence="4 5" key="1">
    <citation type="journal article" date="2024" name="Appl. Environ. Microbiol.">
        <title>Pontiella agarivorans sp. nov., a novel marine anaerobic bacterium capable of degrading macroalgal polysaccharides and fixing nitrogen.</title>
        <authorList>
            <person name="Liu N."/>
            <person name="Kivenson V."/>
            <person name="Peng X."/>
            <person name="Cui Z."/>
            <person name="Lankiewicz T.S."/>
            <person name="Gosselin K.M."/>
            <person name="English C.J."/>
            <person name="Blair E.M."/>
            <person name="O'Malley M.A."/>
            <person name="Valentine D.L."/>
        </authorList>
    </citation>
    <scope>NUCLEOTIDE SEQUENCE [LARGE SCALE GENOMIC DNA]</scope>
    <source>
        <strain evidence="4 5">NLcol2</strain>
    </source>
</reference>
<dbReference type="SUPFAM" id="SSF55347">
    <property type="entry name" value="Glyceraldehyde-3-phosphate dehydrogenase-like, C-terminal domain"/>
    <property type="match status" value="1"/>
</dbReference>
<evidence type="ECO:0000259" key="3">
    <source>
        <dbReference type="Pfam" id="PF19051"/>
    </source>
</evidence>
<evidence type="ECO:0000313" key="4">
    <source>
        <dbReference type="EMBL" id="MDZ8120048.1"/>
    </source>
</evidence>
<dbReference type="InterPro" id="IPR036291">
    <property type="entry name" value="NAD(P)-bd_dom_sf"/>
</dbReference>
<comment type="caution">
    <text evidence="4">The sequence shown here is derived from an EMBL/GenBank/DDBJ whole genome shotgun (WGS) entry which is preliminary data.</text>
</comment>
<evidence type="ECO:0000256" key="1">
    <source>
        <dbReference type="SAM" id="SignalP"/>
    </source>
</evidence>
<dbReference type="PROSITE" id="PS51318">
    <property type="entry name" value="TAT"/>
    <property type="match status" value="1"/>
</dbReference>
<keyword evidence="1" id="KW-0732">Signal</keyword>
<dbReference type="InterPro" id="IPR043906">
    <property type="entry name" value="Gfo/Idh/MocA_OxRdtase_bact_C"/>
</dbReference>
<dbReference type="SUPFAM" id="SSF51735">
    <property type="entry name" value="NAD(P)-binding Rossmann-fold domains"/>
    <property type="match status" value="1"/>
</dbReference>
<dbReference type="Pfam" id="PF01408">
    <property type="entry name" value="GFO_IDH_MocA"/>
    <property type="match status" value="1"/>
</dbReference>
<name>A0ABU5N0V8_9BACT</name>
<dbReference type="PANTHER" id="PTHR43818:SF10">
    <property type="entry name" value="NADH-DEPENDENT DEHYDROGENASE-RELATED"/>
    <property type="match status" value="1"/>
</dbReference>
<sequence>MKNRRSFISQTALAGAALPLLSAAGVSSVNYVPADRKVNHASFGANGMAFSDIKSLTRNEEVNLIAVAEVDESRLGRVKKLFPEVRVYKDWRVLLEKEHRNLDSVNVSTPDHMHGPIGLTAMQLGLHVYGQKPLAQNLYETRRMAEVAAKTGVVTQMGTQLTSTTYERLTARMIQDGVIGKVKEVHMFSHKTWGDPQPRPERVDPVPAGLDWDLWLGVAEERPYIDQYYHPGNWRRRLDFGTGTLGDMGCHIYSPMFQALGVRHPLSVKSVGGKPNETNWAINEKFEYIFPGNELTAAETVKVTWTDGSLRPPKKFLEMFGEKMPKQGSIFVGTEGILLHPHNELPVPYPREKFADFRYPKFKARNHYDDFIKAVRGEPVKPLSDFVEYGGPLTETVLLGALASHFPGETLEWDAEKLRISNLEKANAFVKRQYRKGWEITERS</sequence>
<dbReference type="PANTHER" id="PTHR43818">
    <property type="entry name" value="BCDNA.GH03377"/>
    <property type="match status" value="1"/>
</dbReference>
<gene>
    <name evidence="4" type="ORF">P9H32_15565</name>
</gene>
<proteinExistence type="predicted"/>
<dbReference type="RefSeq" id="WP_322609826.1">
    <property type="nucleotide sequence ID" value="NZ_JARVCO010000012.1"/>
</dbReference>
<dbReference type="InterPro" id="IPR000683">
    <property type="entry name" value="Gfo/Idh/MocA-like_OxRdtase_N"/>
</dbReference>
<dbReference type="Proteomes" id="UP001290861">
    <property type="component" value="Unassembled WGS sequence"/>
</dbReference>
<feature type="domain" description="Gfo/Idh/MocA-like oxidoreductase N-terminal" evidence="2">
    <location>
        <begin position="44"/>
        <end position="158"/>
    </location>
</feature>
<feature type="chain" id="PRO_5046984173" evidence="1">
    <location>
        <begin position="24"/>
        <end position="444"/>
    </location>
</feature>
<feature type="signal peptide" evidence="1">
    <location>
        <begin position="1"/>
        <end position="23"/>
    </location>
</feature>
<accession>A0ABU5N0V8</accession>
<dbReference type="Pfam" id="PF19051">
    <property type="entry name" value="GFO_IDH_MocA_C2"/>
    <property type="match status" value="1"/>
</dbReference>
<dbReference type="InterPro" id="IPR006311">
    <property type="entry name" value="TAT_signal"/>
</dbReference>
<feature type="domain" description="Gfo/Idh/MocA-like oxidoreductase bacterial type C-terminal" evidence="3">
    <location>
        <begin position="203"/>
        <end position="440"/>
    </location>
</feature>
<dbReference type="Gene3D" id="3.40.50.720">
    <property type="entry name" value="NAD(P)-binding Rossmann-like Domain"/>
    <property type="match status" value="1"/>
</dbReference>
<dbReference type="InterPro" id="IPR050463">
    <property type="entry name" value="Gfo/Idh/MocA_oxidrdct_glycsds"/>
</dbReference>
<evidence type="ECO:0000313" key="5">
    <source>
        <dbReference type="Proteomes" id="UP001290861"/>
    </source>
</evidence>
<organism evidence="4 5">
    <name type="scientific">Pontiella agarivorans</name>
    <dbReference type="NCBI Taxonomy" id="3038953"/>
    <lineage>
        <taxon>Bacteria</taxon>
        <taxon>Pseudomonadati</taxon>
        <taxon>Kiritimatiellota</taxon>
        <taxon>Kiritimatiellia</taxon>
        <taxon>Kiritimatiellales</taxon>
        <taxon>Pontiellaceae</taxon>
        <taxon>Pontiella</taxon>
    </lineage>
</organism>
<protein>
    <submittedName>
        <fullName evidence="4">Gfo/Idh/MocA family oxidoreductase</fullName>
    </submittedName>
</protein>
<dbReference type="Gene3D" id="3.30.360.10">
    <property type="entry name" value="Dihydrodipicolinate Reductase, domain 2"/>
    <property type="match status" value="1"/>
</dbReference>
<keyword evidence="5" id="KW-1185">Reference proteome</keyword>
<evidence type="ECO:0000259" key="2">
    <source>
        <dbReference type="Pfam" id="PF01408"/>
    </source>
</evidence>
<dbReference type="EMBL" id="JARVCO010000012">
    <property type="protein sequence ID" value="MDZ8120048.1"/>
    <property type="molecule type" value="Genomic_DNA"/>
</dbReference>